<sequence>MADELRKSFRNIRLIAQDHQYREGTETFLVQNGFEIIRRFGAEAFAEVDDESIVISAYPGVPIRQIIADIAHPVMFITTFSDHRSTLGHRENPFWDTESPRTQQMQNLYEKQHFPAFGHNATPETQQCNVESKTNEVF</sequence>
<proteinExistence type="predicted"/>
<accession>A0ABY6TV51</accession>
<evidence type="ECO:0000256" key="1">
    <source>
        <dbReference type="SAM" id="MobiDB-lite"/>
    </source>
</evidence>
<organism evidence="2 3">
    <name type="scientific">Bionectria ochroleuca</name>
    <name type="common">Gliocladium roseum</name>
    <dbReference type="NCBI Taxonomy" id="29856"/>
    <lineage>
        <taxon>Eukaryota</taxon>
        <taxon>Fungi</taxon>
        <taxon>Dikarya</taxon>
        <taxon>Ascomycota</taxon>
        <taxon>Pezizomycotina</taxon>
        <taxon>Sordariomycetes</taxon>
        <taxon>Hypocreomycetidae</taxon>
        <taxon>Hypocreales</taxon>
        <taxon>Bionectriaceae</taxon>
        <taxon>Clonostachys</taxon>
    </lineage>
</organism>
<comment type="caution">
    <text evidence="2">The sequence shown here is derived from an EMBL/GenBank/DDBJ whole genome shotgun (WGS) entry which is preliminary data.</text>
</comment>
<feature type="region of interest" description="Disordered" evidence="1">
    <location>
        <begin position="118"/>
        <end position="138"/>
    </location>
</feature>
<name>A0ABY6TV51_BIOOC</name>
<evidence type="ECO:0000313" key="3">
    <source>
        <dbReference type="Proteomes" id="UP000766486"/>
    </source>
</evidence>
<evidence type="ECO:0008006" key="4">
    <source>
        <dbReference type="Google" id="ProtNLM"/>
    </source>
</evidence>
<gene>
    <name evidence="2" type="ORF">CLO192961_LOCUS82039</name>
</gene>
<dbReference type="Proteomes" id="UP000766486">
    <property type="component" value="Unassembled WGS sequence"/>
</dbReference>
<reference evidence="2 3" key="1">
    <citation type="submission" date="2019-06" db="EMBL/GenBank/DDBJ databases">
        <authorList>
            <person name="Broberg M."/>
        </authorList>
    </citation>
    <scope>NUCLEOTIDE SEQUENCE [LARGE SCALE GENOMIC DNA]</scope>
</reference>
<protein>
    <recommendedName>
        <fullName evidence="4">SRR1-like domain-containing protein</fullName>
    </recommendedName>
</protein>
<feature type="compositionally biased region" description="Polar residues" evidence="1">
    <location>
        <begin position="122"/>
        <end position="138"/>
    </location>
</feature>
<dbReference type="EMBL" id="CABFNS010000551">
    <property type="protein sequence ID" value="VUC22358.1"/>
    <property type="molecule type" value="Genomic_DNA"/>
</dbReference>
<evidence type="ECO:0000313" key="2">
    <source>
        <dbReference type="EMBL" id="VUC22358.1"/>
    </source>
</evidence>
<keyword evidence="3" id="KW-1185">Reference proteome</keyword>